<gene>
    <name evidence="3" type="ORF">C922_03692</name>
</gene>
<dbReference type="PANTHER" id="PTHR48104:SF30">
    <property type="entry name" value="METACASPASE-1"/>
    <property type="match status" value="1"/>
</dbReference>
<dbReference type="GO" id="GO:0006508">
    <property type="term" value="P:proteolysis"/>
    <property type="evidence" value="ECO:0007669"/>
    <property type="project" value="TreeGrafter"/>
</dbReference>
<feature type="region of interest" description="Disordered" evidence="2">
    <location>
        <begin position="80"/>
        <end position="109"/>
    </location>
</feature>
<dbReference type="OrthoDB" id="3223806at2759"/>
<feature type="region of interest" description="Disordered" evidence="2">
    <location>
        <begin position="142"/>
        <end position="185"/>
    </location>
</feature>
<name>W7A2Q4_9APIC</name>
<dbReference type="GO" id="GO:0005737">
    <property type="term" value="C:cytoplasm"/>
    <property type="evidence" value="ECO:0007669"/>
    <property type="project" value="TreeGrafter"/>
</dbReference>
<feature type="compositionally biased region" description="Polar residues" evidence="2">
    <location>
        <begin position="1718"/>
        <end position="1729"/>
    </location>
</feature>
<feature type="compositionally biased region" description="Basic and acidic residues" evidence="2">
    <location>
        <begin position="1757"/>
        <end position="1771"/>
    </location>
</feature>
<feature type="compositionally biased region" description="Basic and acidic residues" evidence="2">
    <location>
        <begin position="93"/>
        <end position="106"/>
    </location>
</feature>
<feature type="compositionally biased region" description="Basic and acidic residues" evidence="2">
    <location>
        <begin position="155"/>
        <end position="166"/>
    </location>
</feature>
<feature type="region of interest" description="Disordered" evidence="2">
    <location>
        <begin position="1162"/>
        <end position="1184"/>
    </location>
</feature>
<reference evidence="3 4" key="1">
    <citation type="submission" date="2013-02" db="EMBL/GenBank/DDBJ databases">
        <title>The Genome Sequence of Plasmodium inui San Antonio 1.</title>
        <authorList>
            <consortium name="The Broad Institute Genome Sequencing Platform"/>
            <consortium name="The Broad Institute Genome Sequencing Center for Infectious Disease"/>
            <person name="Neafsey D."/>
            <person name="Cheeseman I."/>
            <person name="Volkman S."/>
            <person name="Adams J."/>
            <person name="Walker B."/>
            <person name="Young S.K."/>
            <person name="Zeng Q."/>
            <person name="Gargeya S."/>
            <person name="Fitzgerald M."/>
            <person name="Haas B."/>
            <person name="Abouelleil A."/>
            <person name="Alvarado L."/>
            <person name="Arachchi H.M."/>
            <person name="Berlin A.M."/>
            <person name="Chapman S.B."/>
            <person name="Dewar J."/>
            <person name="Goldberg J."/>
            <person name="Griggs A."/>
            <person name="Gujja S."/>
            <person name="Hansen M."/>
            <person name="Howarth C."/>
            <person name="Imamovic A."/>
            <person name="Larimer J."/>
            <person name="McCowan C."/>
            <person name="Murphy C."/>
            <person name="Neiman D."/>
            <person name="Pearson M."/>
            <person name="Priest M."/>
            <person name="Roberts A."/>
            <person name="Saif S."/>
            <person name="Shea T."/>
            <person name="Sisk P."/>
            <person name="Sykes S."/>
            <person name="Wortman J."/>
            <person name="Nusbaum C."/>
            <person name="Birren B."/>
        </authorList>
    </citation>
    <scope>NUCLEOTIDE SEQUENCE [LARGE SCALE GENOMIC DNA]</scope>
    <source>
        <strain evidence="3 4">San Antonio 1</strain>
    </source>
</reference>
<evidence type="ECO:0000256" key="2">
    <source>
        <dbReference type="SAM" id="MobiDB-lite"/>
    </source>
</evidence>
<feature type="region of interest" description="Disordered" evidence="2">
    <location>
        <begin position="287"/>
        <end position="345"/>
    </location>
</feature>
<accession>W7A2Q4</accession>
<evidence type="ECO:0000313" key="3">
    <source>
        <dbReference type="EMBL" id="EUD65965.1"/>
    </source>
</evidence>
<keyword evidence="4" id="KW-1185">Reference proteome</keyword>
<feature type="region of interest" description="Disordered" evidence="2">
    <location>
        <begin position="1718"/>
        <end position="1787"/>
    </location>
</feature>
<dbReference type="VEuPathDB" id="PlasmoDB:C922_03692"/>
<dbReference type="GeneID" id="20038966"/>
<protein>
    <recommendedName>
        <fullName evidence="5">Metacaspase-like protein</fullName>
    </recommendedName>
</protein>
<organism evidence="3 4">
    <name type="scientific">Plasmodium inui San Antonio 1</name>
    <dbReference type="NCBI Taxonomy" id="1237626"/>
    <lineage>
        <taxon>Eukaryota</taxon>
        <taxon>Sar</taxon>
        <taxon>Alveolata</taxon>
        <taxon>Apicomplexa</taxon>
        <taxon>Aconoidasida</taxon>
        <taxon>Haemosporida</taxon>
        <taxon>Plasmodiidae</taxon>
        <taxon>Plasmodium</taxon>
        <taxon>Plasmodium (Plasmodium)</taxon>
    </lineage>
</organism>
<dbReference type="EMBL" id="KI965475">
    <property type="protein sequence ID" value="EUD65965.1"/>
    <property type="molecule type" value="Genomic_DNA"/>
</dbReference>
<feature type="compositionally biased region" description="Polar residues" evidence="2">
    <location>
        <begin position="1163"/>
        <end position="1183"/>
    </location>
</feature>
<dbReference type="Gene3D" id="3.40.50.12660">
    <property type="match status" value="2"/>
</dbReference>
<evidence type="ECO:0000313" key="4">
    <source>
        <dbReference type="Proteomes" id="UP000030640"/>
    </source>
</evidence>
<dbReference type="InterPro" id="IPR050452">
    <property type="entry name" value="Metacaspase"/>
</dbReference>
<sequence length="1955" mass="218800">MRQYDSLSVRRAKESESIASYNKKVTSLSRFSSRENKAKDFKIDKWNDEDKLKLCEKRVLHKAVSDKKKMPTLLRRVHTKPHASAGTPTTLPRSEERCGRMNRDSPKGCNVYRAQTMTKTMARSSNVKRMEISETAGVITKLSQKKKDTLKKRTKGEVQEDAKNSSKEPAQMGNENPRETSHTEVLNKTQCNQKYSPNVLTTNTRSAKGIIFQNAHISAWASKTNERGKINCKRSNRDNSMPCKFSEFTKGIEKPTPKNSDSKYLEGIFRPPQMASLSSYGVEEHFAQHALSSSSDANGRREPGGKHERKGSHVEGASPNKLISHFAHNPQDHPQSHPQNHSFIENSKENNIRREDNHCVIRKEDKSGYIPMWDINSHKIIDTDFFLKAKGRRSLTEKKNNQYTQKEITPHEHLPPSISQKEDAKFSAYSSNTADLDMKKKSPGREIPTNVLFPNERTPLDASIKKVQNSEQEKKGLKKDHIYLHALGSTNYHRANCASHSNYNETRLCENRSLTDIMFRGKIRNEGKLNTYGGGPSKGNYKLEESSTVYHTSGVNSVNCMEQPKWMNLPYIQKKSSRNNGDIIHANRSTKILTSLESDHPPFTYNNLTHDISNHKLPRRSGNIHLRSVTNTNEYFKKSAGYVDKFSVDKFSRDKCRRDKCSRDHLTGSKWQSGYIWTNLSSRQGGRGTEVHHISRGDQIRSNITAELVSHGVGPSTLATHRDLLANSACRPSESSCLSGNSAGFPNLSRPNLTSPAFPHVHPSQPNQPEYVNGIPHLFDPSKMTLKENHPICTTKMTKATPNEPPQIGRADEVSQQTYSVLSGPINTTPNHFQAFKKIYIDHSMSEIKHMNGYVLKERDPNVDSGVSTCISQASASTMEKMGIERFLKCDQPPSVKNEKNLSEMPVGGSVPPMRGYFPKRVLEGIGGKSRELSGHVYMEGIPNEPTLVDDPYVEGINISPNGAMVHIRTYTSGDVKGDVCKKNELCNSNLFTPKDKHDSEDKTKRINMVIHPNGTLNNFAMKKKQGQNSHDENVNTGKQAPGPGQLTSDSFYKIPLRNKFISASSTRVMPNGEVRHSSNVFFPPPVCRGVSKSVLGSKASLSLSRIAKDGAVAAGDFDRKAEKGPLPYGLAPSSIVKAAPEKYLTNARTLLSSKRVDDTTLPLLSNGTDRSIMQNHPSGKTQNRTREYLHDGATPPYEAGTTLTDLNATKEIPNRNGLPVCKSISNSDIYNYLRNKHPKSLTHFHRTVSYRNQSLKKEKSLTVVSQKGGTNAVTSSRAKGKVLDGAKFCDHAKTREQLLDAVFEADSNHTVKKAVVIGCNYMREEEGERLYGAVNDAYIFSRVLVKYFDFKPENVLLLTDSLPSNAYIYEDFDINRKKYIRQGGSQNTTKEEERKKKKNLFHVFNTSSIGSHEKHGAEIDKCNSCKNFTIKNVDFSSEGISFHLWPTRINILKAVNWLVRDSLPLGSYVFYFAGKSVQVDNMSGWEGEGYDEAFLCSDPFNRMVEQNVLTAIQLKDLLLSINASAQMTIVLDCSGCQTILDPAGTENSLSYIKGCKQKGIWPITNPTNKVHKAIYDVTILNNASMKKYFCKSRYHQLVEVESTAAMIDPLLQSISSLPIAPKAYCFCASTWEQISIEGLFPLMEFARVTQIKGMDTFVHTEEKKKGCKKKGGGKGETGGETLSKPDENSPKKSAYEKNFSFSLNVVKMFFNSSIAGGSSGNEHAQGATSLERRQKNSHSGECGSGTATKEPACGETGDHGDDGEQGDHRNNSNHSDCSEDAPCSAEGSEVEGENDYVLVSHGVFTYCLVEAIMEFKESQLKNNISERKNQPLLPMTLKNLIILVQKKVENVKNEKLKRLNQKPEFTIHPGANANSKNYFIHYCKNIQFQNYKFNFINADLSPFLNVNKAWEEINRNTLKSRKSLSVTTTLINSASSKYFSETNEQMKSCYSMRY</sequence>
<dbReference type="GO" id="GO:0004197">
    <property type="term" value="F:cysteine-type endopeptidase activity"/>
    <property type="evidence" value="ECO:0007669"/>
    <property type="project" value="TreeGrafter"/>
</dbReference>
<feature type="region of interest" description="Disordered" evidence="2">
    <location>
        <begin position="1026"/>
        <end position="1049"/>
    </location>
</feature>
<comment type="similarity">
    <text evidence="1">Belongs to the peptidase C14B family.</text>
</comment>
<feature type="region of interest" description="Disordered" evidence="2">
    <location>
        <begin position="1663"/>
        <end position="1692"/>
    </location>
</feature>
<evidence type="ECO:0008006" key="5">
    <source>
        <dbReference type="Google" id="ProtNLM"/>
    </source>
</evidence>
<dbReference type="Proteomes" id="UP000030640">
    <property type="component" value="Unassembled WGS sequence"/>
</dbReference>
<feature type="compositionally biased region" description="Polar residues" evidence="2">
    <location>
        <begin position="336"/>
        <end position="345"/>
    </location>
</feature>
<proteinExistence type="inferred from homology"/>
<dbReference type="PANTHER" id="PTHR48104">
    <property type="entry name" value="METACASPASE-4"/>
    <property type="match status" value="1"/>
</dbReference>
<evidence type="ECO:0000256" key="1">
    <source>
        <dbReference type="ARBA" id="ARBA00009005"/>
    </source>
</evidence>
<dbReference type="RefSeq" id="XP_008817503.1">
    <property type="nucleotide sequence ID" value="XM_008819281.1"/>
</dbReference>